<keyword evidence="2 5" id="KW-0808">Transferase</keyword>
<dbReference type="Proteomes" id="UP000184471">
    <property type="component" value="Unassembled WGS sequence"/>
</dbReference>
<dbReference type="STRING" id="1070870.SAMN05444351_0095"/>
<keyword evidence="1 5" id="KW-0328">Glycosyltransferase</keyword>
<dbReference type="SUPFAM" id="SSF53756">
    <property type="entry name" value="UDP-Glycosyltransferase/glycogen phosphorylase"/>
    <property type="match status" value="1"/>
</dbReference>
<dbReference type="PANTHER" id="PTHR45947:SF3">
    <property type="entry name" value="SULFOQUINOVOSYL TRANSFERASE SQD2"/>
    <property type="match status" value="1"/>
</dbReference>
<dbReference type="Pfam" id="PF00534">
    <property type="entry name" value="Glycos_transf_1"/>
    <property type="match status" value="1"/>
</dbReference>
<sequence length="375" mass="39005">MAVVTESFLPQVNGVTNSVLRVCEQMRRHGVQVLVVAPGPGPGEYAGATVVRSPSVALPRYAGFRVGRPWPGLGRVLREFAPDVVHLASPAALGASAARVARRLDVPVVAVHQTDLVGFAARYGLPGVGRMVWAGLRPVYAGAAATLVPSHPVADELRARGVPRVRLWARGVDSAAFSPARRDPALHARLAPGGEVVVGYVGRLAAEKELHLLAGLDRVPGVRLVLVGDGPQRERLQRALPGAVFAGFRGGAELGAWTASLDVFVHPGSSETFCQAAQEALASGVPVVAPAAGGPLDVVTAGRTGLFFTPGSAADLRAQVARLVAEPDTRAWMSRAARASVRGRTWDSLGDQLLGHYTDALAGRAAAPAAPERVA</sequence>
<evidence type="ECO:0000256" key="1">
    <source>
        <dbReference type="ARBA" id="ARBA00022676"/>
    </source>
</evidence>
<dbReference type="GO" id="GO:0016758">
    <property type="term" value="F:hexosyltransferase activity"/>
    <property type="evidence" value="ECO:0007669"/>
    <property type="project" value="TreeGrafter"/>
</dbReference>
<dbReference type="PANTHER" id="PTHR45947">
    <property type="entry name" value="SULFOQUINOVOSYL TRANSFERASE SQD2"/>
    <property type="match status" value="1"/>
</dbReference>
<organism evidence="5 6">
    <name type="scientific">Geodermatophilus nigrescens</name>
    <dbReference type="NCBI Taxonomy" id="1070870"/>
    <lineage>
        <taxon>Bacteria</taxon>
        <taxon>Bacillati</taxon>
        <taxon>Actinomycetota</taxon>
        <taxon>Actinomycetes</taxon>
        <taxon>Geodermatophilales</taxon>
        <taxon>Geodermatophilaceae</taxon>
        <taxon>Geodermatophilus</taxon>
    </lineage>
</organism>
<proteinExistence type="predicted"/>
<reference evidence="5 6" key="1">
    <citation type="submission" date="2016-11" db="EMBL/GenBank/DDBJ databases">
        <authorList>
            <person name="Jaros S."/>
            <person name="Januszkiewicz K."/>
            <person name="Wedrychowicz H."/>
        </authorList>
    </citation>
    <scope>NUCLEOTIDE SEQUENCE [LARGE SCALE GENOMIC DNA]</scope>
    <source>
        <strain evidence="5 6">DSM 45408</strain>
    </source>
</reference>
<dbReference type="InterPro" id="IPR001296">
    <property type="entry name" value="Glyco_trans_1"/>
</dbReference>
<evidence type="ECO:0000256" key="2">
    <source>
        <dbReference type="ARBA" id="ARBA00022679"/>
    </source>
</evidence>
<dbReference type="Gene3D" id="3.40.50.2000">
    <property type="entry name" value="Glycogen Phosphorylase B"/>
    <property type="match status" value="2"/>
</dbReference>
<feature type="domain" description="Glycosyl transferase family 1" evidence="3">
    <location>
        <begin position="191"/>
        <end position="338"/>
    </location>
</feature>
<feature type="domain" description="Glycosyltransferase subfamily 4-like N-terminal" evidence="4">
    <location>
        <begin position="12"/>
        <end position="174"/>
    </location>
</feature>
<evidence type="ECO:0000259" key="3">
    <source>
        <dbReference type="Pfam" id="PF00534"/>
    </source>
</evidence>
<dbReference type="AlphaFoldDB" id="A0A1M5CUB0"/>
<evidence type="ECO:0000259" key="4">
    <source>
        <dbReference type="Pfam" id="PF13439"/>
    </source>
</evidence>
<dbReference type="GO" id="GO:1901137">
    <property type="term" value="P:carbohydrate derivative biosynthetic process"/>
    <property type="evidence" value="ECO:0007669"/>
    <property type="project" value="UniProtKB-ARBA"/>
</dbReference>
<dbReference type="EMBL" id="FQVX01000001">
    <property type="protein sequence ID" value="SHF58319.1"/>
    <property type="molecule type" value="Genomic_DNA"/>
</dbReference>
<accession>A0A1M5CUB0</accession>
<name>A0A1M5CUB0_9ACTN</name>
<protein>
    <submittedName>
        <fullName evidence="5">Phosphatidylinositol alpha 1,6-mannosyltransferase</fullName>
    </submittedName>
</protein>
<gene>
    <name evidence="5" type="ORF">SAMN05444351_0095</name>
</gene>
<dbReference type="Pfam" id="PF13439">
    <property type="entry name" value="Glyco_transf_4"/>
    <property type="match status" value="1"/>
</dbReference>
<dbReference type="CDD" id="cd03814">
    <property type="entry name" value="GT4-like"/>
    <property type="match status" value="1"/>
</dbReference>
<evidence type="ECO:0000313" key="6">
    <source>
        <dbReference type="Proteomes" id="UP000184471"/>
    </source>
</evidence>
<evidence type="ECO:0000313" key="5">
    <source>
        <dbReference type="EMBL" id="SHF58319.1"/>
    </source>
</evidence>
<keyword evidence="6" id="KW-1185">Reference proteome</keyword>
<dbReference type="InterPro" id="IPR050194">
    <property type="entry name" value="Glycosyltransferase_grp1"/>
</dbReference>
<dbReference type="InterPro" id="IPR028098">
    <property type="entry name" value="Glyco_trans_4-like_N"/>
</dbReference>